<dbReference type="AlphaFoldDB" id="A0A850QYS8"/>
<comment type="similarity">
    <text evidence="1">Belongs to the ATP-dependent AMP-binding enzyme family.</text>
</comment>
<dbReference type="InterPro" id="IPR000873">
    <property type="entry name" value="AMP-dep_synth/lig_dom"/>
</dbReference>
<dbReference type="GO" id="GO:0006631">
    <property type="term" value="P:fatty acid metabolic process"/>
    <property type="evidence" value="ECO:0007669"/>
    <property type="project" value="TreeGrafter"/>
</dbReference>
<evidence type="ECO:0000313" key="4">
    <source>
        <dbReference type="EMBL" id="NVY95889.1"/>
    </source>
</evidence>
<comment type="caution">
    <text evidence="4">The sequence shown here is derived from an EMBL/GenBank/DDBJ whole genome shotgun (WGS) entry which is preliminary data.</text>
</comment>
<sequence length="193" mass="21357">MLINTSGSTRTPKSVVISLNSVVHHVNYMSRKFKLNKETIELVSLPISSTAVLFSQLLPVAISQGTLKINQIPFNIPDLMQNLSNSYDFMGITPTILRILDKVGYNWRSVGVKAVAVGGEKIDFEHLKHINGLINREAFFPMYGLTETLGVFCMGGPNDKACPPGSVGKACPEWNIRIMKDELQVKSQYNTSL</sequence>
<dbReference type="Pfam" id="PF00501">
    <property type="entry name" value="AMP-binding"/>
    <property type="match status" value="1"/>
</dbReference>
<name>A0A850QYS8_9LACO</name>
<dbReference type="SUPFAM" id="SSF56801">
    <property type="entry name" value="Acetyl-CoA synthetase-like"/>
    <property type="match status" value="1"/>
</dbReference>
<dbReference type="EMBL" id="JABZEC010000001">
    <property type="protein sequence ID" value="NVY95889.1"/>
    <property type="molecule type" value="Genomic_DNA"/>
</dbReference>
<feature type="domain" description="AMP-dependent synthetase/ligase" evidence="3">
    <location>
        <begin position="2"/>
        <end position="184"/>
    </location>
</feature>
<dbReference type="GO" id="GO:0031956">
    <property type="term" value="F:medium-chain fatty acid-CoA ligase activity"/>
    <property type="evidence" value="ECO:0007669"/>
    <property type="project" value="TreeGrafter"/>
</dbReference>
<keyword evidence="2" id="KW-0436">Ligase</keyword>
<dbReference type="Proteomes" id="UP000563523">
    <property type="component" value="Unassembled WGS sequence"/>
</dbReference>
<organism evidence="4 5">
    <name type="scientific">Bombilactobacillus apium</name>
    <dbReference type="NCBI Taxonomy" id="2675299"/>
    <lineage>
        <taxon>Bacteria</taxon>
        <taxon>Bacillati</taxon>
        <taxon>Bacillota</taxon>
        <taxon>Bacilli</taxon>
        <taxon>Lactobacillales</taxon>
        <taxon>Lactobacillaceae</taxon>
        <taxon>Bombilactobacillus</taxon>
    </lineage>
</organism>
<evidence type="ECO:0000256" key="2">
    <source>
        <dbReference type="ARBA" id="ARBA00022598"/>
    </source>
</evidence>
<reference evidence="4 5" key="1">
    <citation type="submission" date="2020-06" db="EMBL/GenBank/DDBJ databases">
        <authorList>
            <person name="Kang J."/>
        </authorList>
    </citation>
    <scope>NUCLEOTIDE SEQUENCE [LARGE SCALE GENOMIC DNA]</scope>
    <source>
        <strain evidence="4 5">DCY120</strain>
    </source>
</reference>
<evidence type="ECO:0000256" key="1">
    <source>
        <dbReference type="ARBA" id="ARBA00006432"/>
    </source>
</evidence>
<gene>
    <name evidence="4" type="ORF">HU830_01570</name>
</gene>
<keyword evidence="5" id="KW-1185">Reference proteome</keyword>
<dbReference type="PANTHER" id="PTHR43201">
    <property type="entry name" value="ACYL-COA SYNTHETASE"/>
    <property type="match status" value="1"/>
</dbReference>
<dbReference type="PANTHER" id="PTHR43201:SF5">
    <property type="entry name" value="MEDIUM-CHAIN ACYL-COA LIGASE ACSF2, MITOCHONDRIAL"/>
    <property type="match status" value="1"/>
</dbReference>
<protein>
    <submittedName>
        <fullName evidence="4">AMP-binding protein</fullName>
    </submittedName>
</protein>
<proteinExistence type="inferred from homology"/>
<accession>A0A850QYS8</accession>
<dbReference type="Gene3D" id="3.40.50.12780">
    <property type="entry name" value="N-terminal domain of ligase-like"/>
    <property type="match status" value="1"/>
</dbReference>
<evidence type="ECO:0000259" key="3">
    <source>
        <dbReference type="Pfam" id="PF00501"/>
    </source>
</evidence>
<dbReference type="InterPro" id="IPR042099">
    <property type="entry name" value="ANL_N_sf"/>
</dbReference>
<evidence type="ECO:0000313" key="5">
    <source>
        <dbReference type="Proteomes" id="UP000563523"/>
    </source>
</evidence>